<accession>A0A2T5U5C3</accession>
<dbReference type="AlphaFoldDB" id="A0A2T5U5C3"/>
<feature type="region of interest" description="Disordered" evidence="1">
    <location>
        <begin position="36"/>
        <end position="61"/>
    </location>
</feature>
<organism evidence="2 3">
    <name type="scientific">Sphingomonas faeni</name>
    <dbReference type="NCBI Taxonomy" id="185950"/>
    <lineage>
        <taxon>Bacteria</taxon>
        <taxon>Pseudomonadati</taxon>
        <taxon>Pseudomonadota</taxon>
        <taxon>Alphaproteobacteria</taxon>
        <taxon>Sphingomonadales</taxon>
        <taxon>Sphingomonadaceae</taxon>
        <taxon>Sphingomonas</taxon>
    </lineage>
</organism>
<sequence>MSATQILPGTGRGTATRSDVVEGVFPAAQRLWKGAPNATQRMAHAPTTSFAGPPPRVRGGF</sequence>
<proteinExistence type="predicted"/>
<dbReference type="Proteomes" id="UP000244013">
    <property type="component" value="Unassembled WGS sequence"/>
</dbReference>
<reference evidence="2 3" key="1">
    <citation type="submission" date="2018-04" db="EMBL/GenBank/DDBJ databases">
        <title>Genomic Encyclopedia of Type Strains, Phase III (KMG-III): the genomes of soil and plant-associated and newly described type strains.</title>
        <authorList>
            <person name="Whitman W."/>
        </authorList>
    </citation>
    <scope>NUCLEOTIDE SEQUENCE [LARGE SCALE GENOMIC DNA]</scope>
    <source>
        <strain evidence="2 3">MA-olki</strain>
    </source>
</reference>
<evidence type="ECO:0000313" key="3">
    <source>
        <dbReference type="Proteomes" id="UP000244013"/>
    </source>
</evidence>
<protein>
    <submittedName>
        <fullName evidence="2">Uncharacterized protein</fullName>
    </submittedName>
</protein>
<evidence type="ECO:0000313" key="2">
    <source>
        <dbReference type="EMBL" id="PTW46688.1"/>
    </source>
</evidence>
<dbReference type="EMBL" id="QAYE01000004">
    <property type="protein sequence ID" value="PTW46688.1"/>
    <property type="molecule type" value="Genomic_DNA"/>
</dbReference>
<feature type="compositionally biased region" description="Pro residues" evidence="1">
    <location>
        <begin position="52"/>
        <end position="61"/>
    </location>
</feature>
<name>A0A2T5U5C3_9SPHN</name>
<gene>
    <name evidence="2" type="ORF">C8J25_10423</name>
</gene>
<comment type="caution">
    <text evidence="2">The sequence shown here is derived from an EMBL/GenBank/DDBJ whole genome shotgun (WGS) entry which is preliminary data.</text>
</comment>
<evidence type="ECO:0000256" key="1">
    <source>
        <dbReference type="SAM" id="MobiDB-lite"/>
    </source>
</evidence>